<sequence length="241" mass="24920">MSEGFVAGFAVRHAVAAEALQAAFAPPTGFAAVDPCARERPEVEASTGPKHFRPADPSVNPTAGWDMLDPCVEPVVQIDALEAAHAAGYAEGQAAATMTAQAEQVRDRALLDGVAGALGARIDRDAIAAQLRQTVLALVTRLVGEAGIDAERLATRVGVAAEMLADAQESAMLRVHPADVALLEGRLPATIFAVGDAQLARGSFVLESASTVVEDGPALWLEQLSAAIDRAPLPLREAASC</sequence>
<keyword evidence="1" id="KW-0969">Cilium</keyword>
<keyword evidence="1" id="KW-0966">Cell projection</keyword>
<keyword evidence="1" id="KW-0282">Flagellum</keyword>
<reference evidence="1 2" key="1">
    <citation type="submission" date="2020-08" db="EMBL/GenBank/DDBJ databases">
        <title>Genomic Encyclopedia of Type Strains, Phase IV (KMG-IV): sequencing the most valuable type-strain genomes for metagenomic binning, comparative biology and taxonomic classification.</title>
        <authorList>
            <person name="Goeker M."/>
        </authorList>
    </citation>
    <scope>NUCLEOTIDE SEQUENCE [LARGE SCALE GENOMIC DNA]</scope>
    <source>
        <strain evidence="1 2">DSM 15867</strain>
    </source>
</reference>
<dbReference type="AlphaFoldDB" id="A0A7W7EZH4"/>
<keyword evidence="2" id="KW-1185">Reference proteome</keyword>
<name>A0A7W7EZH4_9SPHN</name>
<dbReference type="Proteomes" id="UP000574769">
    <property type="component" value="Unassembled WGS sequence"/>
</dbReference>
<proteinExistence type="predicted"/>
<accession>A0A7W7EZH4</accession>
<protein>
    <submittedName>
        <fullName evidence="1">Flagellar assembly protein FliH</fullName>
    </submittedName>
</protein>
<gene>
    <name evidence="1" type="ORF">GGQ96_003264</name>
</gene>
<dbReference type="EMBL" id="JACHNY010000007">
    <property type="protein sequence ID" value="MBB4619114.1"/>
    <property type="molecule type" value="Genomic_DNA"/>
</dbReference>
<evidence type="ECO:0000313" key="1">
    <source>
        <dbReference type="EMBL" id="MBB4619114.1"/>
    </source>
</evidence>
<comment type="caution">
    <text evidence="1">The sequence shown here is derived from an EMBL/GenBank/DDBJ whole genome shotgun (WGS) entry which is preliminary data.</text>
</comment>
<organism evidence="1 2">
    <name type="scientific">Sphingomonas abaci</name>
    <dbReference type="NCBI Taxonomy" id="237611"/>
    <lineage>
        <taxon>Bacteria</taxon>
        <taxon>Pseudomonadati</taxon>
        <taxon>Pseudomonadota</taxon>
        <taxon>Alphaproteobacteria</taxon>
        <taxon>Sphingomonadales</taxon>
        <taxon>Sphingomonadaceae</taxon>
        <taxon>Sphingomonas</taxon>
    </lineage>
</organism>
<evidence type="ECO:0000313" key="2">
    <source>
        <dbReference type="Proteomes" id="UP000574769"/>
    </source>
</evidence>
<dbReference type="RefSeq" id="WP_184116560.1">
    <property type="nucleotide sequence ID" value="NZ_JACHNY010000007.1"/>
</dbReference>